<gene>
    <name evidence="1" type="ORF">BEN51_04770</name>
</gene>
<organism evidence="1 2">
    <name type="scientific">Clostridium isatidis</name>
    <dbReference type="NCBI Taxonomy" id="182773"/>
    <lineage>
        <taxon>Bacteria</taxon>
        <taxon>Bacillati</taxon>
        <taxon>Bacillota</taxon>
        <taxon>Clostridia</taxon>
        <taxon>Eubacteriales</taxon>
        <taxon>Clostridiaceae</taxon>
        <taxon>Clostridium</taxon>
    </lineage>
</organism>
<dbReference type="Proteomes" id="UP000264883">
    <property type="component" value="Chromosome"/>
</dbReference>
<dbReference type="OrthoDB" id="1901964at2"/>
<dbReference type="PROSITE" id="PS51257">
    <property type="entry name" value="PROKAR_LIPOPROTEIN"/>
    <property type="match status" value="1"/>
</dbReference>
<sequence>MKKKFLLWVLTITSIMTIGCSNKASKEDDYIDSVIIDEDTRKTIDSEAEISVSQVAKIKIDTSELYSGTFINGIVQYYEYSIDRKTDPFSQFPKHYLETLRIGTITNEKDENNLNIISWEDKNIKGQMLVPYMYGNRFLIFKDNKIYNFGEKGDLIELKAYETLIKENPEYLNRFEPHGNRDINLHYIGEEDNLKLAIVDIEKDEYYELYKNDFEIFKDNSFKILGVEDNKIYIMIGNLEKANFTIGYIEDNKLYDLFPKGGEIEILGLRGLFSDDNKFFISDNKILFSGLVGDLNSDAIWNYDIKNKKLVKIIDLGANKDLSFYINKDKSKIIIRDYEYNTNTYNFRIANINEEFQISNLTNLASIKQEEGIKTEILVEWASNGEEFYLRSYDDENVFYDIYKINN</sequence>
<dbReference type="RefSeq" id="WP_119864941.1">
    <property type="nucleotide sequence ID" value="NZ_CP016786.1"/>
</dbReference>
<keyword evidence="2" id="KW-1185">Reference proteome</keyword>
<reference evidence="1 2" key="1">
    <citation type="submission" date="2016-08" db="EMBL/GenBank/DDBJ databases">
        <title>Complete Genome Sequence Of The Indigo Reducing Clostridium isatidis DSM15098.</title>
        <authorList>
            <person name="Little G.T."/>
            <person name="Minton N.P."/>
        </authorList>
    </citation>
    <scope>NUCLEOTIDE SEQUENCE [LARGE SCALE GENOMIC DNA]</scope>
    <source>
        <strain evidence="1 2">DSM 15098</strain>
    </source>
</reference>
<dbReference type="AlphaFoldDB" id="A0A343JBA0"/>
<protein>
    <recommendedName>
        <fullName evidence="3">Lipoprotein</fullName>
    </recommendedName>
</protein>
<dbReference type="EMBL" id="CP016786">
    <property type="protein sequence ID" value="ASW42808.1"/>
    <property type="molecule type" value="Genomic_DNA"/>
</dbReference>
<proteinExistence type="predicted"/>
<dbReference type="SUPFAM" id="SSF69304">
    <property type="entry name" value="Tricorn protease N-terminal domain"/>
    <property type="match status" value="1"/>
</dbReference>
<evidence type="ECO:0008006" key="3">
    <source>
        <dbReference type="Google" id="ProtNLM"/>
    </source>
</evidence>
<accession>A0A343JBA0</accession>
<name>A0A343JBA0_9CLOT</name>
<evidence type="ECO:0000313" key="1">
    <source>
        <dbReference type="EMBL" id="ASW42808.1"/>
    </source>
</evidence>
<evidence type="ECO:0000313" key="2">
    <source>
        <dbReference type="Proteomes" id="UP000264883"/>
    </source>
</evidence>
<dbReference type="KEGG" id="cia:BEN51_04770"/>